<keyword evidence="3 7" id="KW-1133">Transmembrane helix</keyword>
<evidence type="ECO:0000313" key="10">
    <source>
        <dbReference type="Proteomes" id="UP001595548"/>
    </source>
</evidence>
<feature type="compositionally biased region" description="Basic and acidic residues" evidence="8">
    <location>
        <begin position="164"/>
        <end position="180"/>
    </location>
</feature>
<evidence type="ECO:0000256" key="5">
    <source>
        <dbReference type="ARBA" id="ARBA00023143"/>
    </source>
</evidence>
<dbReference type="InterPro" id="IPR052205">
    <property type="entry name" value="FliO/MopB"/>
</dbReference>
<keyword evidence="10" id="KW-1185">Reference proteome</keyword>
<keyword evidence="9" id="KW-0969">Cilium</keyword>
<evidence type="ECO:0000313" key="9">
    <source>
        <dbReference type="EMBL" id="MFC3155111.1"/>
    </source>
</evidence>
<dbReference type="EMBL" id="JBHRTL010000006">
    <property type="protein sequence ID" value="MFC3155111.1"/>
    <property type="molecule type" value="Genomic_DNA"/>
</dbReference>
<keyword evidence="9" id="KW-0966">Cell projection</keyword>
<name>A0ABV7HUT6_9GAMM</name>
<keyword evidence="1 7" id="KW-1003">Cell membrane</keyword>
<evidence type="ECO:0000256" key="6">
    <source>
        <dbReference type="ARBA" id="ARBA00037937"/>
    </source>
</evidence>
<gene>
    <name evidence="9" type="primary">fliO</name>
    <name evidence="9" type="ORF">ACFOEB_07850</name>
</gene>
<keyword evidence="4 7" id="KW-0472">Membrane</keyword>
<accession>A0ABV7HUT6</accession>
<dbReference type="RefSeq" id="WP_382415667.1">
    <property type="nucleotide sequence ID" value="NZ_AP031500.1"/>
</dbReference>
<dbReference type="Proteomes" id="UP001595548">
    <property type="component" value="Unassembled WGS sequence"/>
</dbReference>
<evidence type="ECO:0000256" key="3">
    <source>
        <dbReference type="ARBA" id="ARBA00022989"/>
    </source>
</evidence>
<dbReference type="Pfam" id="PF04347">
    <property type="entry name" value="FliO"/>
    <property type="match status" value="1"/>
</dbReference>
<comment type="caution">
    <text evidence="9">The sequence shown here is derived from an EMBL/GenBank/DDBJ whole genome shotgun (WGS) entry which is preliminary data.</text>
</comment>
<reference evidence="10" key="1">
    <citation type="journal article" date="2019" name="Int. J. Syst. Evol. Microbiol.">
        <title>The Global Catalogue of Microorganisms (GCM) 10K type strain sequencing project: providing services to taxonomists for standard genome sequencing and annotation.</title>
        <authorList>
            <consortium name="The Broad Institute Genomics Platform"/>
            <consortium name="The Broad Institute Genome Sequencing Center for Infectious Disease"/>
            <person name="Wu L."/>
            <person name="Ma J."/>
        </authorList>
    </citation>
    <scope>NUCLEOTIDE SEQUENCE [LARGE SCALE GENOMIC DNA]</scope>
    <source>
        <strain evidence="10">KCTC 52141</strain>
    </source>
</reference>
<keyword evidence="9" id="KW-0282">Flagellum</keyword>
<feature type="transmembrane region" description="Helical" evidence="7">
    <location>
        <begin position="55"/>
        <end position="76"/>
    </location>
</feature>
<keyword evidence="5 7" id="KW-0975">Bacterial flagellum</keyword>
<comment type="similarity">
    <text evidence="6 7">Belongs to the FliO/MopB family.</text>
</comment>
<dbReference type="PANTHER" id="PTHR38766">
    <property type="entry name" value="FLAGELLAR PROTEIN FLIO"/>
    <property type="match status" value="1"/>
</dbReference>
<dbReference type="PANTHER" id="PTHR38766:SF1">
    <property type="entry name" value="FLAGELLAR PROTEIN FLIO"/>
    <property type="match status" value="1"/>
</dbReference>
<evidence type="ECO:0000256" key="4">
    <source>
        <dbReference type="ARBA" id="ARBA00023136"/>
    </source>
</evidence>
<evidence type="ECO:0000256" key="7">
    <source>
        <dbReference type="RuleBase" id="RU362064"/>
    </source>
</evidence>
<sequence>MKLFTWGFAGAGISVLVAPVTWAVESATDTATITAASSSSAVSTAAVTPVGADTLVSVLLGLLGIIALILALAWFAKRAGATGWSRSRDMKVVASLALGTRERLLVVDVANTQILLGVTAQSINQLHVFTEPVINTDGTASSDFSQKLKSIMNGQGVGAGSGREQNHTETNDQKGHKNAH</sequence>
<keyword evidence="2 7" id="KW-0812">Transmembrane</keyword>
<proteinExistence type="inferred from homology"/>
<organism evidence="9 10">
    <name type="scientific">Gilvimarinus japonicus</name>
    <dbReference type="NCBI Taxonomy" id="1796469"/>
    <lineage>
        <taxon>Bacteria</taxon>
        <taxon>Pseudomonadati</taxon>
        <taxon>Pseudomonadota</taxon>
        <taxon>Gammaproteobacteria</taxon>
        <taxon>Cellvibrionales</taxon>
        <taxon>Cellvibrionaceae</taxon>
        <taxon>Gilvimarinus</taxon>
    </lineage>
</organism>
<evidence type="ECO:0000256" key="8">
    <source>
        <dbReference type="SAM" id="MobiDB-lite"/>
    </source>
</evidence>
<dbReference type="NCBIfam" id="TIGR03500">
    <property type="entry name" value="FliO_TIGR"/>
    <property type="match status" value="1"/>
</dbReference>
<comment type="subcellular location">
    <subcellularLocation>
        <location evidence="7">Cell membrane</location>
    </subcellularLocation>
    <subcellularLocation>
        <location evidence="7">Bacterial flagellum basal body</location>
    </subcellularLocation>
</comment>
<evidence type="ECO:0000256" key="2">
    <source>
        <dbReference type="ARBA" id="ARBA00022692"/>
    </source>
</evidence>
<feature type="region of interest" description="Disordered" evidence="8">
    <location>
        <begin position="155"/>
        <end position="180"/>
    </location>
</feature>
<evidence type="ECO:0000256" key="1">
    <source>
        <dbReference type="ARBA" id="ARBA00022475"/>
    </source>
</evidence>
<dbReference type="InterPro" id="IPR022781">
    <property type="entry name" value="Flagellar_biosynth_FliO"/>
</dbReference>
<protein>
    <recommendedName>
        <fullName evidence="7">Flagellar protein</fullName>
    </recommendedName>
</protein>